<keyword evidence="2" id="KW-0812">Transmembrane</keyword>
<dbReference type="Proteomes" id="UP000477311">
    <property type="component" value="Unassembled WGS sequence"/>
</dbReference>
<keyword evidence="2" id="KW-0472">Membrane</keyword>
<protein>
    <submittedName>
        <fullName evidence="3">Type II secretion system protein M</fullName>
    </submittedName>
</protein>
<sequence length="193" mass="21935">MKRLSSEKKRQLGMVAVGTLIALAGVWYGLIRPQQTSLENTRREIENLQRQLAEARKVLQRAPEISDALEQAATELEHCEEQMASGDYYAHLINQIRQFRADYPVDIPQFSTISGPAPVDLLPRFPYQQVSLTIAGTAYYHDLGRFLADFENRYPYWRFRNLELEPAPATDPGRAPEQVAFRLTVVALVRSGS</sequence>
<keyword evidence="1" id="KW-0175">Coiled coil</keyword>
<dbReference type="AlphaFoldDB" id="A0A6M1RRP3"/>
<accession>A0A6M1RRP3</accession>
<evidence type="ECO:0000256" key="1">
    <source>
        <dbReference type="SAM" id="Coils"/>
    </source>
</evidence>
<organism evidence="3 4">
    <name type="scientific">Limisphaera ngatamarikiensis</name>
    <dbReference type="NCBI Taxonomy" id="1324935"/>
    <lineage>
        <taxon>Bacteria</taxon>
        <taxon>Pseudomonadati</taxon>
        <taxon>Verrucomicrobiota</taxon>
        <taxon>Verrucomicrobiia</taxon>
        <taxon>Limisphaerales</taxon>
        <taxon>Limisphaeraceae</taxon>
        <taxon>Limisphaera</taxon>
    </lineage>
</organism>
<evidence type="ECO:0000313" key="4">
    <source>
        <dbReference type="Proteomes" id="UP000477311"/>
    </source>
</evidence>
<feature type="transmembrane region" description="Helical" evidence="2">
    <location>
        <begin position="12"/>
        <end position="30"/>
    </location>
</feature>
<evidence type="ECO:0000313" key="3">
    <source>
        <dbReference type="EMBL" id="NGO38154.1"/>
    </source>
</evidence>
<name>A0A6M1RRP3_9BACT</name>
<keyword evidence="4" id="KW-1185">Reference proteome</keyword>
<proteinExistence type="predicted"/>
<keyword evidence="2" id="KW-1133">Transmembrane helix</keyword>
<gene>
    <name evidence="3" type="ORF">G4L39_01925</name>
</gene>
<dbReference type="EMBL" id="JAAKYA010000012">
    <property type="protein sequence ID" value="NGO38154.1"/>
    <property type="molecule type" value="Genomic_DNA"/>
</dbReference>
<reference evidence="3 4" key="1">
    <citation type="submission" date="2020-02" db="EMBL/GenBank/DDBJ databases">
        <title>Draft genome sequence of Limisphaera ngatamarikiensis NGM72.4T, a thermophilic Verrucomicrobia grouped in subdivision 3.</title>
        <authorList>
            <person name="Carere C.R."/>
            <person name="Steen J."/>
            <person name="Hugenholtz P."/>
            <person name="Stott M.B."/>
        </authorList>
    </citation>
    <scope>NUCLEOTIDE SEQUENCE [LARGE SCALE GENOMIC DNA]</scope>
    <source>
        <strain evidence="3 4">NGM72.4</strain>
    </source>
</reference>
<feature type="coiled-coil region" evidence="1">
    <location>
        <begin position="31"/>
        <end position="65"/>
    </location>
</feature>
<comment type="caution">
    <text evidence="3">The sequence shown here is derived from an EMBL/GenBank/DDBJ whole genome shotgun (WGS) entry which is preliminary data.</text>
</comment>
<evidence type="ECO:0000256" key="2">
    <source>
        <dbReference type="SAM" id="Phobius"/>
    </source>
</evidence>
<dbReference type="RefSeq" id="WP_165105486.1">
    <property type="nucleotide sequence ID" value="NZ_JAAKYA010000012.1"/>
</dbReference>